<keyword evidence="2 6" id="KW-0378">Hydrolase</keyword>
<dbReference type="CDD" id="cd00268">
    <property type="entry name" value="DEADc"/>
    <property type="match status" value="1"/>
</dbReference>
<feature type="domain" description="Helicase C-terminal" evidence="9">
    <location>
        <begin position="236"/>
        <end position="381"/>
    </location>
</feature>
<evidence type="ECO:0000256" key="3">
    <source>
        <dbReference type="ARBA" id="ARBA00022806"/>
    </source>
</evidence>
<organism evidence="10 11">
    <name type="scientific">Acetobacter thailandicus</name>
    <dbReference type="NCBI Taxonomy" id="1502842"/>
    <lineage>
        <taxon>Bacteria</taxon>
        <taxon>Pseudomonadati</taxon>
        <taxon>Pseudomonadota</taxon>
        <taxon>Alphaproteobacteria</taxon>
        <taxon>Acetobacterales</taxon>
        <taxon>Acetobacteraceae</taxon>
        <taxon>Acetobacter</taxon>
    </lineage>
</organism>
<feature type="compositionally biased region" description="Basic and acidic residues" evidence="7">
    <location>
        <begin position="446"/>
        <end position="462"/>
    </location>
</feature>
<accession>A0ABT3QGT9</accession>
<gene>
    <name evidence="10" type="ORF">OQ497_11075</name>
</gene>
<evidence type="ECO:0000256" key="7">
    <source>
        <dbReference type="SAM" id="MobiDB-lite"/>
    </source>
</evidence>
<dbReference type="InterPro" id="IPR000629">
    <property type="entry name" value="RNA-helicase_DEAD-box_CS"/>
</dbReference>
<dbReference type="Gene3D" id="3.30.70.330">
    <property type="match status" value="1"/>
</dbReference>
<dbReference type="Pfam" id="PF00270">
    <property type="entry name" value="DEAD"/>
    <property type="match status" value="1"/>
</dbReference>
<dbReference type="PANTHER" id="PTHR47959:SF1">
    <property type="entry name" value="ATP-DEPENDENT RNA HELICASE DBPA"/>
    <property type="match status" value="1"/>
</dbReference>
<sequence>MPFKNTPAALASALAARGYESATPVQTAVMAEEADGRDLLVSARTGSGKTVAFGIAMARTLLDETGKLPPPGAPLALVIAPTRELAQQVGKELEWLYGLAGARIVTCVGGMEPRKEARALNAGCHIVVGTPGRLCDHLGRKQLNLSNLKAVVLDEADEMLDLGFRDELETLLKAMPEDRRTLLFSATIAREIASLAKRYQRDALRINTQTDSAPHSDISYQVLLADQGDMAGAIVNVLRLIEAPSAIVFCHTREAVRQLQSILTERGFSSVAISGDLGQNERSRAIESLRNGQARVCVATDVAARGIDIPELGLVIHASLPSNPATLLHRSGRTGRAGRKGTCVLLVPPGRRRLAERLMEAAKIEAEWGGAPTPEKIASADAERLLAAPALNAEVSEAPETQELISKLTENRSAEQLAAALIGLWRASLPKASNVRVISPGSIKKMPRERTRDEGPRERGPQEEGSWFRLSVGREDRADPKWLVPMLCRLGNIKKQDIGAIRIQGDHTLVEIAKSKAESFKECASATDPDEISIEPASAPAGGGRKSGGGGGFRNKPAGGGFRGKPSGDGYRGKAAGEGGFRSKSSGDGDDRRPAYKDKKKSGGSFKGSSDRKRKKN</sequence>
<reference evidence="10 11" key="1">
    <citation type="submission" date="2022-11" db="EMBL/GenBank/DDBJ databases">
        <title>Genome sequencing of Acetobacter type strain.</title>
        <authorList>
            <person name="Heo J."/>
            <person name="Lee D."/>
            <person name="Han B.-H."/>
            <person name="Hong S.-B."/>
            <person name="Kwon S.-W."/>
        </authorList>
    </citation>
    <scope>NUCLEOTIDE SEQUENCE [LARGE SCALE GENOMIC DNA]</scope>
    <source>
        <strain evidence="10 11">KACC 21253</strain>
    </source>
</reference>
<keyword evidence="1 6" id="KW-0547">Nucleotide-binding</keyword>
<dbReference type="Pfam" id="PF00271">
    <property type="entry name" value="Helicase_C"/>
    <property type="match status" value="1"/>
</dbReference>
<feature type="region of interest" description="Disordered" evidence="7">
    <location>
        <begin position="523"/>
        <end position="617"/>
    </location>
</feature>
<dbReference type="InterPro" id="IPR001650">
    <property type="entry name" value="Helicase_C-like"/>
</dbReference>
<evidence type="ECO:0000256" key="5">
    <source>
        <dbReference type="ARBA" id="ARBA00038437"/>
    </source>
</evidence>
<dbReference type="PROSITE" id="PS51194">
    <property type="entry name" value="HELICASE_CTER"/>
    <property type="match status" value="1"/>
</dbReference>
<dbReference type="CDD" id="cd12252">
    <property type="entry name" value="RRM_DbpA"/>
    <property type="match status" value="1"/>
</dbReference>
<dbReference type="GO" id="GO:0004386">
    <property type="term" value="F:helicase activity"/>
    <property type="evidence" value="ECO:0007669"/>
    <property type="project" value="UniProtKB-KW"/>
</dbReference>
<dbReference type="CDD" id="cd18787">
    <property type="entry name" value="SF2_C_DEAD"/>
    <property type="match status" value="1"/>
</dbReference>
<comment type="similarity">
    <text evidence="5 6">Belongs to the DEAD box helicase family.</text>
</comment>
<feature type="region of interest" description="Disordered" evidence="7">
    <location>
        <begin position="440"/>
        <end position="468"/>
    </location>
</feature>
<evidence type="ECO:0000313" key="10">
    <source>
        <dbReference type="EMBL" id="MCX2564495.1"/>
    </source>
</evidence>
<dbReference type="PROSITE" id="PS51192">
    <property type="entry name" value="HELICASE_ATP_BIND_1"/>
    <property type="match status" value="1"/>
</dbReference>
<dbReference type="SUPFAM" id="SSF52540">
    <property type="entry name" value="P-loop containing nucleoside triphosphate hydrolases"/>
    <property type="match status" value="1"/>
</dbReference>
<comment type="caution">
    <text evidence="10">The sequence shown here is derived from an EMBL/GenBank/DDBJ whole genome shotgun (WGS) entry which is preliminary data.</text>
</comment>
<dbReference type="PROSITE" id="PS00039">
    <property type="entry name" value="DEAD_ATP_HELICASE"/>
    <property type="match status" value="1"/>
</dbReference>
<dbReference type="Pfam" id="PF03880">
    <property type="entry name" value="DbpA"/>
    <property type="match status" value="1"/>
</dbReference>
<evidence type="ECO:0000313" key="11">
    <source>
        <dbReference type="Proteomes" id="UP001301152"/>
    </source>
</evidence>
<keyword evidence="4 6" id="KW-0067">ATP-binding</keyword>
<dbReference type="InterPro" id="IPR011545">
    <property type="entry name" value="DEAD/DEAH_box_helicase_dom"/>
</dbReference>
<proteinExistence type="inferred from homology"/>
<evidence type="ECO:0000256" key="4">
    <source>
        <dbReference type="ARBA" id="ARBA00022840"/>
    </source>
</evidence>
<evidence type="ECO:0000256" key="2">
    <source>
        <dbReference type="ARBA" id="ARBA00022801"/>
    </source>
</evidence>
<keyword evidence="3 6" id="KW-0347">Helicase</keyword>
<dbReference type="EMBL" id="JAPIUZ010000006">
    <property type="protein sequence ID" value="MCX2564495.1"/>
    <property type="molecule type" value="Genomic_DNA"/>
</dbReference>
<dbReference type="InterPro" id="IPR014001">
    <property type="entry name" value="Helicase_ATP-bd"/>
</dbReference>
<feature type="compositionally biased region" description="Gly residues" evidence="7">
    <location>
        <begin position="541"/>
        <end position="563"/>
    </location>
</feature>
<dbReference type="InterPro" id="IPR027417">
    <property type="entry name" value="P-loop_NTPase"/>
</dbReference>
<keyword evidence="11" id="KW-1185">Reference proteome</keyword>
<feature type="compositionally biased region" description="Basic and acidic residues" evidence="7">
    <location>
        <begin position="585"/>
        <end position="597"/>
    </location>
</feature>
<dbReference type="InterPro" id="IPR044742">
    <property type="entry name" value="DEAD/DEAH_RhlB"/>
</dbReference>
<dbReference type="SMART" id="SM00487">
    <property type="entry name" value="DEXDc"/>
    <property type="match status" value="1"/>
</dbReference>
<dbReference type="PANTHER" id="PTHR47959">
    <property type="entry name" value="ATP-DEPENDENT RNA HELICASE RHLE-RELATED"/>
    <property type="match status" value="1"/>
</dbReference>
<name>A0ABT3QGT9_9PROT</name>
<dbReference type="RefSeq" id="WP_173560216.1">
    <property type="nucleotide sequence ID" value="NZ_JAERKZ010000010.1"/>
</dbReference>
<dbReference type="InterPro" id="IPR050079">
    <property type="entry name" value="DEAD_box_RNA_helicase"/>
</dbReference>
<evidence type="ECO:0000256" key="6">
    <source>
        <dbReference type="RuleBase" id="RU000492"/>
    </source>
</evidence>
<dbReference type="SMART" id="SM00490">
    <property type="entry name" value="HELICc"/>
    <property type="match status" value="1"/>
</dbReference>
<evidence type="ECO:0000259" key="8">
    <source>
        <dbReference type="PROSITE" id="PS51192"/>
    </source>
</evidence>
<dbReference type="InterPro" id="IPR012677">
    <property type="entry name" value="Nucleotide-bd_a/b_plait_sf"/>
</dbReference>
<protein>
    <submittedName>
        <fullName evidence="10">DEAD/DEAH box helicase</fullName>
    </submittedName>
</protein>
<evidence type="ECO:0000259" key="9">
    <source>
        <dbReference type="PROSITE" id="PS51194"/>
    </source>
</evidence>
<feature type="domain" description="Helicase ATP-binding" evidence="8">
    <location>
        <begin position="30"/>
        <end position="206"/>
    </location>
</feature>
<dbReference type="Proteomes" id="UP001301152">
    <property type="component" value="Unassembled WGS sequence"/>
</dbReference>
<dbReference type="Gene3D" id="3.40.50.300">
    <property type="entry name" value="P-loop containing nucleotide triphosphate hydrolases"/>
    <property type="match status" value="2"/>
</dbReference>
<evidence type="ECO:0000256" key="1">
    <source>
        <dbReference type="ARBA" id="ARBA00022741"/>
    </source>
</evidence>
<dbReference type="InterPro" id="IPR005580">
    <property type="entry name" value="DbpA/CsdA_RNA-bd_dom"/>
</dbReference>